<gene>
    <name evidence="3" type="primary">LOC117142819</name>
</gene>
<dbReference type="GO" id="GO:0005634">
    <property type="term" value="C:nucleus"/>
    <property type="evidence" value="ECO:0007669"/>
    <property type="project" value="InterPro"/>
</dbReference>
<reference evidence="3" key="1">
    <citation type="submission" date="2025-08" db="UniProtKB">
        <authorList>
            <consortium name="RefSeq"/>
        </authorList>
    </citation>
    <scope>IDENTIFICATION</scope>
    <source>
        <strain evidence="3">Mau12</strain>
        <tissue evidence="3">Whole Body</tissue>
    </source>
</reference>
<dbReference type="Proteomes" id="UP000515162">
    <property type="component" value="Chromosome 3R"/>
</dbReference>
<evidence type="ECO:0000313" key="2">
    <source>
        <dbReference type="Proteomes" id="UP000515162"/>
    </source>
</evidence>
<proteinExistence type="predicted"/>
<dbReference type="GeneID" id="117142819"/>
<accession>A0A6P8KHU8</accession>
<protein>
    <submittedName>
        <fullName evidence="3">Uncharacterized protein LOC117142819</fullName>
    </submittedName>
</protein>
<feature type="region of interest" description="Disordered" evidence="1">
    <location>
        <begin position="66"/>
        <end position="86"/>
    </location>
</feature>
<evidence type="ECO:0000313" key="3">
    <source>
        <dbReference type="RefSeq" id="XP_033162926.1"/>
    </source>
</evidence>
<dbReference type="RefSeq" id="XP_033162926.1">
    <property type="nucleotide sequence ID" value="XM_033307035.1"/>
</dbReference>
<dbReference type="PANTHER" id="PTHR15681:SF1">
    <property type="entry name" value="MAD2L1-BINDING PROTEIN"/>
    <property type="match status" value="1"/>
</dbReference>
<dbReference type="InterPro" id="IPR053729">
    <property type="entry name" value="MAD2L1BP_domain_sf"/>
</dbReference>
<dbReference type="Gene3D" id="3.30.900.20">
    <property type="match status" value="1"/>
</dbReference>
<dbReference type="GO" id="GO:0007096">
    <property type="term" value="P:regulation of exit from mitosis"/>
    <property type="evidence" value="ECO:0007669"/>
    <property type="project" value="InterPro"/>
</dbReference>
<sequence length="295" mass="34286">MDQNIKNVDLKLDNIEVLTSGTTAEFVNGILDFLLYQRRQIPFVYKTYKYYVDKWSDADESEESKDQESFAHYQRNQQRSKAKATKESISDMREVIRQAFRSSEVKSLRFLFGNNIFMPSEAYTVHIPHDSISRDHYCEHHALPEGRINQALLRLLTCEELYRLFSTELKVTNVFLEMELLTDSDRLQGSHCDSFNLIPKHVLSQLPRSCKDIHLHLLHCSENTPNELRCCKEMDIYHDLGVLNLDKSGEDVSQTNEEQVFLKAANETSGWWQAEIIVRGFRAPGNKNSDDLWSS</sequence>
<dbReference type="InterPro" id="IPR009511">
    <property type="entry name" value="MAD1/Cdc20-bound-Mad2-bd"/>
</dbReference>
<name>A0A6P8KHU8_DROMA</name>
<organism evidence="2 3">
    <name type="scientific">Drosophila mauritiana</name>
    <name type="common">Fruit fly</name>
    <dbReference type="NCBI Taxonomy" id="7226"/>
    <lineage>
        <taxon>Eukaryota</taxon>
        <taxon>Metazoa</taxon>
        <taxon>Ecdysozoa</taxon>
        <taxon>Arthropoda</taxon>
        <taxon>Hexapoda</taxon>
        <taxon>Insecta</taxon>
        <taxon>Pterygota</taxon>
        <taxon>Neoptera</taxon>
        <taxon>Endopterygota</taxon>
        <taxon>Diptera</taxon>
        <taxon>Brachycera</taxon>
        <taxon>Muscomorpha</taxon>
        <taxon>Ephydroidea</taxon>
        <taxon>Drosophilidae</taxon>
        <taxon>Drosophila</taxon>
        <taxon>Sophophora</taxon>
    </lineage>
</organism>
<keyword evidence="2" id="KW-1185">Reference proteome</keyword>
<dbReference type="PANTHER" id="PTHR15681">
    <property type="entry name" value="MAD2L1-BINDING PROTEIN"/>
    <property type="match status" value="1"/>
</dbReference>
<dbReference type="AlphaFoldDB" id="A0A6P8KHU8"/>
<evidence type="ECO:0000256" key="1">
    <source>
        <dbReference type="SAM" id="MobiDB-lite"/>
    </source>
</evidence>